<dbReference type="EMBL" id="CADEPM010000003">
    <property type="protein sequence ID" value="CAB3402639.1"/>
    <property type="molecule type" value="Genomic_DNA"/>
</dbReference>
<dbReference type="Pfam" id="PF01062">
    <property type="entry name" value="Bestrophin"/>
    <property type="match status" value="1"/>
</dbReference>
<dbReference type="GO" id="GO:0005886">
    <property type="term" value="C:plasma membrane"/>
    <property type="evidence" value="ECO:0007669"/>
    <property type="project" value="UniProtKB-SubCell"/>
</dbReference>
<evidence type="ECO:0000256" key="3">
    <source>
        <dbReference type="ARBA" id="ARBA00022989"/>
    </source>
</evidence>
<evidence type="ECO:0000256" key="2">
    <source>
        <dbReference type="ARBA" id="ARBA00022692"/>
    </source>
</evidence>
<keyword evidence="8" id="KW-1185">Reference proteome</keyword>
<dbReference type="InterPro" id="IPR021134">
    <property type="entry name" value="Bestrophin-like"/>
</dbReference>
<reference evidence="7 8" key="1">
    <citation type="submission" date="2020-04" db="EMBL/GenBank/DDBJ databases">
        <authorList>
            <person name="Laetsch R D."/>
            <person name="Stevens L."/>
            <person name="Kumar S."/>
            <person name="Blaxter L. M."/>
        </authorList>
    </citation>
    <scope>NUCLEOTIDE SEQUENCE [LARGE SCALE GENOMIC DNA]</scope>
</reference>
<dbReference type="OrthoDB" id="201595at2759"/>
<sequence>MNSEETENENEPQREKFNLSEWPFPMPDVFKRKEISYNYHYDLATSKTSMVLKMLFKWRGSLWEAVYKELIIWIIAYTFVSLIYRFALTEDQRDLFERFGEYCDARMGYLPLNFVLGFFCNIIIRRWLKLYTSLGPIDNIALFVSAYVRGKDARARMLRRNIIRYCVLSQCLVFRDIHVGVRRRFPTLESVAQAGIMLPHELEKFDSIKSRYSKYWVSFNWALELLNIAKQEKCIDGDNARNAIAQEISKFRLQLTTISMYDWVPIPSMFPQLVNMAVHTYFFICVFTRQFFISEEAHNKTEVDLYIPFMTIIEFVFYVGWLKVAMELLNPFGEDADDFDCNLLIDLNLAIGLTSVDDAYDQVPEVKPDVFSGGSVKPLDSDDTKSLEYHLGSAAQMEEISCLKSDEKKTKATGTKSNKIKCWMKTFKRRRFETTHKSDCSVTNSAQEINYI</sequence>
<keyword evidence="6" id="KW-0813">Transport</keyword>
<evidence type="ECO:0000313" key="7">
    <source>
        <dbReference type="EMBL" id="CAB3402639.1"/>
    </source>
</evidence>
<keyword evidence="6" id="KW-1003">Cell membrane</keyword>
<gene>
    <name evidence="7" type="ORF">CBOVIS_LOCUS5232</name>
</gene>
<organism evidence="7 8">
    <name type="scientific">Caenorhabditis bovis</name>
    <dbReference type="NCBI Taxonomy" id="2654633"/>
    <lineage>
        <taxon>Eukaryota</taxon>
        <taxon>Metazoa</taxon>
        <taxon>Ecdysozoa</taxon>
        <taxon>Nematoda</taxon>
        <taxon>Chromadorea</taxon>
        <taxon>Rhabditida</taxon>
        <taxon>Rhabditina</taxon>
        <taxon>Rhabditomorpha</taxon>
        <taxon>Rhabditoidea</taxon>
        <taxon>Rhabditidae</taxon>
        <taxon>Peloderinae</taxon>
        <taxon>Caenorhabditis</taxon>
    </lineage>
</organism>
<evidence type="ECO:0000256" key="5">
    <source>
        <dbReference type="ARBA" id="ARBA00034769"/>
    </source>
</evidence>
<keyword evidence="6" id="KW-0406">Ion transport</keyword>
<proteinExistence type="inferred from homology"/>
<protein>
    <recommendedName>
        <fullName evidence="6">Bestrophin homolog</fullName>
    </recommendedName>
</protein>
<evidence type="ECO:0000256" key="4">
    <source>
        <dbReference type="ARBA" id="ARBA00023136"/>
    </source>
</evidence>
<comment type="subcellular location">
    <subcellularLocation>
        <location evidence="6">Cell membrane</location>
        <topology evidence="6">Multi-pass membrane protein</topology>
    </subcellularLocation>
    <subcellularLocation>
        <location evidence="1">Membrane</location>
        <topology evidence="1">Multi-pass membrane protein</topology>
    </subcellularLocation>
</comment>
<dbReference type="InterPro" id="IPR000615">
    <property type="entry name" value="Bestrophin"/>
</dbReference>
<dbReference type="AlphaFoldDB" id="A0A8S1ET36"/>
<comment type="similarity">
    <text evidence="5 6">Belongs to the anion channel-forming bestrophin (TC 1.A.46) family. Calcium-sensitive chloride channel subfamily.</text>
</comment>
<keyword evidence="3 6" id="KW-1133">Transmembrane helix</keyword>
<dbReference type="Proteomes" id="UP000494206">
    <property type="component" value="Unassembled WGS sequence"/>
</dbReference>
<keyword evidence="6" id="KW-0868">Chloride</keyword>
<name>A0A8S1ET36_9PELO</name>
<dbReference type="GO" id="GO:0034707">
    <property type="term" value="C:chloride channel complex"/>
    <property type="evidence" value="ECO:0007669"/>
    <property type="project" value="UniProtKB-KW"/>
</dbReference>
<keyword evidence="6" id="KW-0407">Ion channel</keyword>
<keyword evidence="4 6" id="KW-0472">Membrane</keyword>
<evidence type="ECO:0000256" key="1">
    <source>
        <dbReference type="ARBA" id="ARBA00004141"/>
    </source>
</evidence>
<evidence type="ECO:0000313" key="8">
    <source>
        <dbReference type="Proteomes" id="UP000494206"/>
    </source>
</evidence>
<feature type="transmembrane region" description="Helical" evidence="6">
    <location>
        <begin position="70"/>
        <end position="87"/>
    </location>
</feature>
<accession>A0A8S1ET36</accession>
<dbReference type="GO" id="GO:0005254">
    <property type="term" value="F:chloride channel activity"/>
    <property type="evidence" value="ECO:0007669"/>
    <property type="project" value="UniProtKB-KW"/>
</dbReference>
<keyword evidence="2 6" id="KW-0812">Transmembrane</keyword>
<dbReference type="PANTHER" id="PTHR10736:SF8">
    <property type="entry name" value="BESTROPHIN HOMOLOG 5"/>
    <property type="match status" value="1"/>
</dbReference>
<comment type="function">
    <text evidence="6">Forms chloride channels.</text>
</comment>
<evidence type="ECO:0000256" key="6">
    <source>
        <dbReference type="RuleBase" id="RU363126"/>
    </source>
</evidence>
<comment type="caution">
    <text evidence="7">The sequence shown here is derived from an EMBL/GenBank/DDBJ whole genome shotgun (WGS) entry which is preliminary data.</text>
</comment>
<feature type="transmembrane region" description="Helical" evidence="6">
    <location>
        <begin position="107"/>
        <end position="124"/>
    </location>
</feature>
<dbReference type="PANTHER" id="PTHR10736">
    <property type="entry name" value="BESTROPHIN"/>
    <property type="match status" value="1"/>
</dbReference>
<keyword evidence="6" id="KW-0869">Chloride channel</keyword>